<dbReference type="Proteomes" id="UP000306912">
    <property type="component" value="Unassembled WGS sequence"/>
</dbReference>
<name>A0A5R8Q7E6_9FIRM</name>
<accession>A0A5R8Q7E6</accession>
<gene>
    <name evidence="2" type="ORF">FEZ08_11940</name>
</gene>
<feature type="domain" description="DNA polymerase Y-family little finger" evidence="1">
    <location>
        <begin position="3"/>
        <end position="57"/>
    </location>
</feature>
<dbReference type="InterPro" id="IPR036775">
    <property type="entry name" value="DNA_pol_Y-fam_lit_finger_sf"/>
</dbReference>
<reference evidence="2 3" key="1">
    <citation type="submission" date="2019-05" db="EMBL/GenBank/DDBJ databases">
        <title>Culicoidintestinum kansasii gen. nov., sp. nov. from the gastrointestinal tract of the biting midge, Culicoides sonorensis.</title>
        <authorList>
            <person name="Neupane S."/>
            <person name="Ghosh A."/>
            <person name="Gunther S."/>
            <person name="Martin K."/>
            <person name="Zurek L."/>
        </authorList>
    </citation>
    <scope>NUCLEOTIDE SEQUENCE [LARGE SCALE GENOMIC DNA]</scope>
    <source>
        <strain evidence="2 3">CS-1</strain>
    </source>
</reference>
<protein>
    <submittedName>
        <fullName evidence="2">Excinuclease ABC subunit A</fullName>
    </submittedName>
</protein>
<evidence type="ECO:0000313" key="2">
    <source>
        <dbReference type="EMBL" id="TLG70291.1"/>
    </source>
</evidence>
<dbReference type="GO" id="GO:0006281">
    <property type="term" value="P:DNA repair"/>
    <property type="evidence" value="ECO:0007669"/>
    <property type="project" value="InterPro"/>
</dbReference>
<organism evidence="2 3">
    <name type="scientific">Culicoidibacter larvae</name>
    <dbReference type="NCBI Taxonomy" id="2579976"/>
    <lineage>
        <taxon>Bacteria</taxon>
        <taxon>Bacillati</taxon>
        <taxon>Bacillota</taxon>
        <taxon>Culicoidibacteria</taxon>
        <taxon>Culicoidibacterales</taxon>
        <taxon>Culicoidibacteraceae</taxon>
        <taxon>Culicoidibacter</taxon>
    </lineage>
</organism>
<dbReference type="InParanoid" id="A0A5R8Q7E6"/>
<dbReference type="EMBL" id="VBWP01000019">
    <property type="protein sequence ID" value="TLG70291.1"/>
    <property type="molecule type" value="Genomic_DNA"/>
</dbReference>
<evidence type="ECO:0000259" key="1">
    <source>
        <dbReference type="Pfam" id="PF11799"/>
    </source>
</evidence>
<dbReference type="AlphaFoldDB" id="A0A5R8Q7E6"/>
<dbReference type="Pfam" id="PF11799">
    <property type="entry name" value="IMS_C"/>
    <property type="match status" value="1"/>
</dbReference>
<dbReference type="InterPro" id="IPR017961">
    <property type="entry name" value="DNA_pol_Y-fam_little_finger"/>
</dbReference>
<dbReference type="SUPFAM" id="SSF100879">
    <property type="entry name" value="Lesion bypass DNA polymerase (Y-family), little finger domain"/>
    <property type="match status" value="1"/>
</dbReference>
<proteinExistence type="predicted"/>
<feature type="non-terminal residue" evidence="2">
    <location>
        <position position="1"/>
    </location>
</feature>
<dbReference type="GO" id="GO:0003684">
    <property type="term" value="F:damaged DNA binding"/>
    <property type="evidence" value="ECO:0007669"/>
    <property type="project" value="InterPro"/>
</dbReference>
<sequence>RGFGRQKKLPNKTSDPNLIYETAASIFNYFYEEDTPVRTISVGLGKLEVFHGEQLDLFRPVDNQYLLHAAVNQIKRKYGQTALFSATSLMPKASFLARSGLVGGHNA</sequence>
<comment type="caution">
    <text evidence="2">The sequence shown here is derived from an EMBL/GenBank/DDBJ whole genome shotgun (WGS) entry which is preliminary data.</text>
</comment>
<evidence type="ECO:0000313" key="3">
    <source>
        <dbReference type="Proteomes" id="UP000306912"/>
    </source>
</evidence>
<keyword evidence="3" id="KW-1185">Reference proteome</keyword>